<keyword evidence="7 8" id="KW-0349">Heme</keyword>
<dbReference type="STRING" id="914237.A0A1E1JYH4"/>
<evidence type="ECO:0000256" key="8">
    <source>
        <dbReference type="RuleBase" id="RU000461"/>
    </source>
</evidence>
<dbReference type="Proteomes" id="UP000178129">
    <property type="component" value="Unassembled WGS sequence"/>
</dbReference>
<dbReference type="InterPro" id="IPR036396">
    <property type="entry name" value="Cyt_P450_sf"/>
</dbReference>
<reference evidence="10" key="1">
    <citation type="submission" date="2016-03" db="EMBL/GenBank/DDBJ databases">
        <authorList>
            <person name="Ploux O."/>
        </authorList>
    </citation>
    <scope>NUCLEOTIDE SEQUENCE [LARGE SCALE GENOMIC DNA]</scope>
    <source>
        <strain evidence="10">UK7</strain>
    </source>
</reference>
<comment type="caution">
    <text evidence="9">The sequence shown here is derived from an EMBL/GenBank/DDBJ whole genome shotgun (WGS) entry which is preliminary data.</text>
</comment>
<protein>
    <submittedName>
        <fullName evidence="9">Related to cytochrome P450 CYP4/CYP19/CYP26 subfamilies</fullName>
    </submittedName>
</protein>
<dbReference type="PRINTS" id="PR00385">
    <property type="entry name" value="P450"/>
</dbReference>
<dbReference type="InterPro" id="IPR001128">
    <property type="entry name" value="Cyt_P450"/>
</dbReference>
<dbReference type="GO" id="GO:0004497">
    <property type="term" value="F:monooxygenase activity"/>
    <property type="evidence" value="ECO:0007669"/>
    <property type="project" value="UniProtKB-KW"/>
</dbReference>
<dbReference type="SUPFAM" id="SSF48264">
    <property type="entry name" value="Cytochrome P450"/>
    <property type="match status" value="1"/>
</dbReference>
<evidence type="ECO:0000256" key="3">
    <source>
        <dbReference type="ARBA" id="ARBA00022723"/>
    </source>
</evidence>
<accession>A0A1E1JYH4</accession>
<evidence type="ECO:0000313" key="10">
    <source>
        <dbReference type="Proteomes" id="UP000178129"/>
    </source>
</evidence>
<dbReference type="AlphaFoldDB" id="A0A1E1JYH4"/>
<dbReference type="Gene3D" id="1.10.630.10">
    <property type="entry name" value="Cytochrome P450"/>
    <property type="match status" value="1"/>
</dbReference>
<keyword evidence="6 8" id="KW-0503">Monooxygenase</keyword>
<dbReference type="PANTHER" id="PTHR24287">
    <property type="entry name" value="P450, PUTATIVE (EUROFUNG)-RELATED"/>
    <property type="match status" value="1"/>
</dbReference>
<evidence type="ECO:0000256" key="6">
    <source>
        <dbReference type="ARBA" id="ARBA00023033"/>
    </source>
</evidence>
<dbReference type="PANTHER" id="PTHR24287:SF18">
    <property type="entry name" value="CYTOCHROME P450 MONOOXYGENASE APDE-RELATED"/>
    <property type="match status" value="1"/>
</dbReference>
<keyword evidence="5 7" id="KW-0408">Iron</keyword>
<dbReference type="InterPro" id="IPR017972">
    <property type="entry name" value="Cyt_P450_CS"/>
</dbReference>
<dbReference type="PROSITE" id="PS00086">
    <property type="entry name" value="CYTOCHROME_P450"/>
    <property type="match status" value="1"/>
</dbReference>
<keyword evidence="3 7" id="KW-0479">Metal-binding</keyword>
<evidence type="ECO:0000256" key="7">
    <source>
        <dbReference type="PIRSR" id="PIRSR602401-1"/>
    </source>
</evidence>
<proteinExistence type="inferred from homology"/>
<dbReference type="InterPro" id="IPR002401">
    <property type="entry name" value="Cyt_P450_E_grp-I"/>
</dbReference>
<feature type="binding site" description="axial binding residue" evidence="7">
    <location>
        <position position="462"/>
    </location>
    <ligand>
        <name>heme</name>
        <dbReference type="ChEBI" id="CHEBI:30413"/>
    </ligand>
    <ligandPart>
        <name>Fe</name>
        <dbReference type="ChEBI" id="CHEBI:18248"/>
    </ligandPart>
</feature>
<dbReference type="GO" id="GO:0020037">
    <property type="term" value="F:heme binding"/>
    <property type="evidence" value="ECO:0007669"/>
    <property type="project" value="InterPro"/>
</dbReference>
<gene>
    <name evidence="9" type="ORF">RCO7_06716</name>
</gene>
<evidence type="ECO:0000256" key="2">
    <source>
        <dbReference type="ARBA" id="ARBA00010617"/>
    </source>
</evidence>
<organism evidence="9 10">
    <name type="scientific">Rhynchosporium graminicola</name>
    <dbReference type="NCBI Taxonomy" id="2792576"/>
    <lineage>
        <taxon>Eukaryota</taxon>
        <taxon>Fungi</taxon>
        <taxon>Dikarya</taxon>
        <taxon>Ascomycota</taxon>
        <taxon>Pezizomycotina</taxon>
        <taxon>Leotiomycetes</taxon>
        <taxon>Helotiales</taxon>
        <taxon>Ploettnerulaceae</taxon>
        <taxon>Rhynchosporium</taxon>
    </lineage>
</organism>
<name>A0A1E1JYH4_9HELO</name>
<evidence type="ECO:0000256" key="5">
    <source>
        <dbReference type="ARBA" id="ARBA00023004"/>
    </source>
</evidence>
<keyword evidence="4 8" id="KW-0560">Oxidoreductase</keyword>
<keyword evidence="10" id="KW-1185">Reference proteome</keyword>
<dbReference type="GO" id="GO:0005506">
    <property type="term" value="F:iron ion binding"/>
    <property type="evidence" value="ECO:0007669"/>
    <property type="project" value="InterPro"/>
</dbReference>
<sequence length="612" mass="69201">MSNVDFIVSHVGVGSVVDILTSIRGSTLMVLLLSLTSCMFLYVRSAIKYHHDVEFGNQKGCKPYESKLIYHWPLALDIMKTAFKAGRDKKLLAFFTTHFDQLHPTTEVRILGGIGYVTQDPENINNLPDFHLGPRSLAMKAMIGNGIFTQDGAAWMHSRESLRRQFIQMQYQNFKGFHEHLESLMGKLHASSGVTDLQPIFYRLTLDTTIAMILDQPVESFDHEIGDLFSKAFDQASLATGTRARLGDMYFLYQPKGFSKACETIKSYTYQFALDALEREVKSPVETEKSSFISKLYRDNEDMQLVRDQVLNILIAGRDTTAATLSYAFHLLLRNPATLETLRGEIESVVGDEKEITRAQIQQMPYLHNVLQETLRLYPPVPINTRFCKKLTSLPVGGGPDGRSSLLIREGMPVAYSVYHMQRREDLYGPDALVFRPERWNGSELANIGYGYLPFNGGPRLCLGKDFGLMLASCAIVRVMQEFPGIKLVPGTVLEEPGTERQHLTLTLSNAQDVRKFVSGEAERRYQYQRTTFFEVMISFHDMERDNVQSQKHNGICMASRLLQSPQIMTKGNRPIKSTLFLPTLYRPNAKLNAIDIFVCGIMSSYIGMNVS</sequence>
<evidence type="ECO:0000256" key="1">
    <source>
        <dbReference type="ARBA" id="ARBA00001971"/>
    </source>
</evidence>
<comment type="similarity">
    <text evidence="2 8">Belongs to the cytochrome P450 family.</text>
</comment>
<dbReference type="InterPro" id="IPR047146">
    <property type="entry name" value="Cyt_P450_E_CYP52_fungi"/>
</dbReference>
<comment type="cofactor">
    <cofactor evidence="1 7">
        <name>heme</name>
        <dbReference type="ChEBI" id="CHEBI:30413"/>
    </cofactor>
</comment>
<dbReference type="InParanoid" id="A0A1E1JYH4"/>
<dbReference type="EMBL" id="FJUW01000004">
    <property type="protein sequence ID" value="CZS90801.1"/>
    <property type="molecule type" value="Genomic_DNA"/>
</dbReference>
<dbReference type="Pfam" id="PF00067">
    <property type="entry name" value="p450"/>
    <property type="match status" value="1"/>
</dbReference>
<evidence type="ECO:0000256" key="4">
    <source>
        <dbReference type="ARBA" id="ARBA00023002"/>
    </source>
</evidence>
<dbReference type="GO" id="GO:0016705">
    <property type="term" value="F:oxidoreductase activity, acting on paired donors, with incorporation or reduction of molecular oxygen"/>
    <property type="evidence" value="ECO:0007669"/>
    <property type="project" value="InterPro"/>
</dbReference>
<dbReference type="PRINTS" id="PR00463">
    <property type="entry name" value="EP450I"/>
</dbReference>
<evidence type="ECO:0000313" key="9">
    <source>
        <dbReference type="EMBL" id="CZS90801.1"/>
    </source>
</evidence>